<accession>A0A0N8NTF2</accession>
<organism evidence="7 8">
    <name type="scientific">Oxobacter pfennigii</name>
    <dbReference type="NCBI Taxonomy" id="36849"/>
    <lineage>
        <taxon>Bacteria</taxon>
        <taxon>Bacillati</taxon>
        <taxon>Bacillota</taxon>
        <taxon>Clostridia</taxon>
        <taxon>Eubacteriales</taxon>
        <taxon>Clostridiaceae</taxon>
        <taxon>Oxobacter</taxon>
    </lineage>
</organism>
<dbReference type="GO" id="GO:0006402">
    <property type="term" value="P:mRNA catabolic process"/>
    <property type="evidence" value="ECO:0007669"/>
    <property type="project" value="InterPro"/>
</dbReference>
<keyword evidence="3 6" id="KW-1005">Bacterial flagellum biogenesis</keyword>
<proteinExistence type="inferred from homology"/>
<dbReference type="GO" id="GO:0048027">
    <property type="term" value="F:mRNA 5'-UTR binding"/>
    <property type="evidence" value="ECO:0007669"/>
    <property type="project" value="UniProtKB-UniRule"/>
</dbReference>
<dbReference type="OrthoDB" id="9809061at2"/>
<evidence type="ECO:0000256" key="3">
    <source>
        <dbReference type="ARBA" id="ARBA00022795"/>
    </source>
</evidence>
<keyword evidence="5 6" id="KW-0694">RNA-binding</keyword>
<dbReference type="Gene3D" id="2.60.40.4380">
    <property type="entry name" value="Translational regulator CsrA"/>
    <property type="match status" value="1"/>
</dbReference>
<comment type="similarity">
    <text evidence="6">Belongs to the CsrA/RsmA family.</text>
</comment>
<keyword evidence="1 6" id="KW-0963">Cytoplasm</keyword>
<evidence type="ECO:0000256" key="2">
    <source>
        <dbReference type="ARBA" id="ARBA00022491"/>
    </source>
</evidence>
<evidence type="ECO:0000256" key="6">
    <source>
        <dbReference type="HAMAP-Rule" id="MF_00167"/>
    </source>
</evidence>
<reference evidence="7 8" key="1">
    <citation type="submission" date="2015-09" db="EMBL/GenBank/DDBJ databases">
        <title>Genome sequence of Oxobacter pfennigii DSM 3222.</title>
        <authorList>
            <person name="Poehlein A."/>
            <person name="Bengelsdorf F.R."/>
            <person name="Schiel-Bengelsdorf B."/>
            <person name="Duerre P."/>
            <person name="Daniel R."/>
        </authorList>
    </citation>
    <scope>NUCLEOTIDE SEQUENCE [LARGE SCALE GENOMIC DNA]</scope>
    <source>
        <strain evidence="7 8">DSM 3222</strain>
    </source>
</reference>
<keyword evidence="8" id="KW-1185">Reference proteome</keyword>
<dbReference type="Proteomes" id="UP000050326">
    <property type="component" value="Unassembled WGS sequence"/>
</dbReference>
<dbReference type="FunFam" id="2.60.40.4380:FF:000002">
    <property type="entry name" value="Translational regulator CsrA"/>
    <property type="match status" value="1"/>
</dbReference>
<keyword evidence="4 6" id="KW-0810">Translation regulation</keyword>
<dbReference type="GO" id="GO:0045947">
    <property type="term" value="P:negative regulation of translational initiation"/>
    <property type="evidence" value="ECO:0007669"/>
    <property type="project" value="UniProtKB-UniRule"/>
</dbReference>
<comment type="subunit">
    <text evidence="6">Homodimer; the beta-strands of each monomer intercalate to form a hydrophobic core, while the alpha-helices form wings that extend away from the core.</text>
</comment>
<dbReference type="HAMAP" id="MF_00167">
    <property type="entry name" value="CsrA"/>
    <property type="match status" value="1"/>
</dbReference>
<dbReference type="GO" id="GO:0044781">
    <property type="term" value="P:bacterial-type flagellum organization"/>
    <property type="evidence" value="ECO:0007669"/>
    <property type="project" value="UniProtKB-KW"/>
</dbReference>
<comment type="caution">
    <text evidence="7">The sequence shown here is derived from an EMBL/GenBank/DDBJ whole genome shotgun (WGS) entry which is preliminary data.</text>
</comment>
<dbReference type="AlphaFoldDB" id="A0A0N8NTF2"/>
<evidence type="ECO:0000256" key="4">
    <source>
        <dbReference type="ARBA" id="ARBA00022845"/>
    </source>
</evidence>
<comment type="function">
    <text evidence="6">A translational regulator that binds mRNA to regulate translation initiation and/or mRNA stability. Usually binds in the 5'-UTR at or near the Shine-Dalgarno sequence preventing ribosome-binding, thus repressing translation. Its main target seems to be the major flagellin gene, while its function is anatagonized by FliW.</text>
</comment>
<dbReference type="PANTHER" id="PTHR34984:SF1">
    <property type="entry name" value="CARBON STORAGE REGULATOR"/>
    <property type="match status" value="1"/>
</dbReference>
<dbReference type="NCBIfam" id="NF002469">
    <property type="entry name" value="PRK01712.1"/>
    <property type="match status" value="1"/>
</dbReference>
<evidence type="ECO:0000313" key="8">
    <source>
        <dbReference type="Proteomes" id="UP000050326"/>
    </source>
</evidence>
<dbReference type="PANTHER" id="PTHR34984">
    <property type="entry name" value="CARBON STORAGE REGULATOR"/>
    <property type="match status" value="1"/>
</dbReference>
<dbReference type="NCBIfam" id="TIGR00202">
    <property type="entry name" value="csrA"/>
    <property type="match status" value="1"/>
</dbReference>
<dbReference type="GO" id="GO:1902208">
    <property type="term" value="P:regulation of bacterial-type flagellum assembly"/>
    <property type="evidence" value="ECO:0007669"/>
    <property type="project" value="UniProtKB-UniRule"/>
</dbReference>
<keyword evidence="2 6" id="KW-0678">Repressor</keyword>
<evidence type="ECO:0000256" key="1">
    <source>
        <dbReference type="ARBA" id="ARBA00022490"/>
    </source>
</evidence>
<dbReference type="EMBL" id="LKET01000029">
    <property type="protein sequence ID" value="KPU44664.1"/>
    <property type="molecule type" value="Genomic_DNA"/>
</dbReference>
<evidence type="ECO:0000313" key="7">
    <source>
        <dbReference type="EMBL" id="KPU44664.1"/>
    </source>
</evidence>
<sequence>MLVVTRKQNQSLIINGNIEIIIIEARDGSVKIGVEAPRDVKIYRKEIFEEIRDENKSALNTRELDIKELIKKED</sequence>
<comment type="subcellular location">
    <subcellularLocation>
        <location evidence="6">Cytoplasm</location>
    </subcellularLocation>
</comment>
<name>A0A0N8NTF2_9CLOT</name>
<dbReference type="Pfam" id="PF02599">
    <property type="entry name" value="CsrA"/>
    <property type="match status" value="1"/>
</dbReference>
<dbReference type="InterPro" id="IPR003751">
    <property type="entry name" value="CsrA"/>
</dbReference>
<dbReference type="InterPro" id="IPR036107">
    <property type="entry name" value="CsrA_sf"/>
</dbReference>
<dbReference type="GO" id="GO:0005829">
    <property type="term" value="C:cytosol"/>
    <property type="evidence" value="ECO:0007669"/>
    <property type="project" value="TreeGrafter"/>
</dbReference>
<dbReference type="STRING" id="36849.OXPF_17500"/>
<gene>
    <name evidence="6" type="primary">csrA</name>
    <name evidence="7" type="ORF">OXPF_17500</name>
</gene>
<dbReference type="RefSeq" id="WP_054874803.1">
    <property type="nucleotide sequence ID" value="NZ_LKET01000029.1"/>
</dbReference>
<dbReference type="GO" id="GO:0006109">
    <property type="term" value="P:regulation of carbohydrate metabolic process"/>
    <property type="evidence" value="ECO:0007669"/>
    <property type="project" value="InterPro"/>
</dbReference>
<protein>
    <recommendedName>
        <fullName evidence="6">Translational regulator CsrA</fullName>
    </recommendedName>
</protein>
<dbReference type="SUPFAM" id="SSF117130">
    <property type="entry name" value="CsrA-like"/>
    <property type="match status" value="1"/>
</dbReference>
<evidence type="ECO:0000256" key="5">
    <source>
        <dbReference type="ARBA" id="ARBA00022884"/>
    </source>
</evidence>